<dbReference type="GO" id="GO:0004175">
    <property type="term" value="F:endopeptidase activity"/>
    <property type="evidence" value="ECO:0007669"/>
    <property type="project" value="UniProtKB-ARBA"/>
</dbReference>
<dbReference type="OrthoDB" id="7564474at2"/>
<organism evidence="3 4">
    <name type="scientific">Pontibacter ummariensis</name>
    <dbReference type="NCBI Taxonomy" id="1610492"/>
    <lineage>
        <taxon>Bacteria</taxon>
        <taxon>Pseudomonadati</taxon>
        <taxon>Bacteroidota</taxon>
        <taxon>Cytophagia</taxon>
        <taxon>Cytophagales</taxon>
        <taxon>Hymenobacteraceae</taxon>
        <taxon>Pontibacter</taxon>
    </lineage>
</organism>
<feature type="transmembrane region" description="Helical" evidence="1">
    <location>
        <begin position="76"/>
        <end position="96"/>
    </location>
</feature>
<proteinExistence type="predicted"/>
<keyword evidence="1" id="KW-0812">Transmembrane</keyword>
<feature type="transmembrane region" description="Helical" evidence="1">
    <location>
        <begin position="169"/>
        <end position="187"/>
    </location>
</feature>
<evidence type="ECO:0000313" key="4">
    <source>
        <dbReference type="Proteomes" id="UP000198432"/>
    </source>
</evidence>
<dbReference type="RefSeq" id="WP_089318971.1">
    <property type="nucleotide sequence ID" value="NZ_FZOQ01000007.1"/>
</dbReference>
<name>A0A239EUK6_9BACT</name>
<dbReference type="Proteomes" id="UP000198432">
    <property type="component" value="Unassembled WGS sequence"/>
</dbReference>
<feature type="transmembrane region" description="Helical" evidence="1">
    <location>
        <begin position="229"/>
        <end position="248"/>
    </location>
</feature>
<dbReference type="PANTHER" id="PTHR39430:SF1">
    <property type="entry name" value="PROTEASE"/>
    <property type="match status" value="1"/>
</dbReference>
<gene>
    <name evidence="3" type="ORF">SAMN06296052_10777</name>
</gene>
<evidence type="ECO:0000313" key="3">
    <source>
        <dbReference type="EMBL" id="SNS48289.1"/>
    </source>
</evidence>
<accession>A0A239EUK6</accession>
<feature type="domain" description="CAAX prenyl protease 2/Lysostaphin resistance protein A-like" evidence="2">
    <location>
        <begin position="113"/>
        <end position="205"/>
    </location>
</feature>
<protein>
    <recommendedName>
        <fullName evidence="2">CAAX prenyl protease 2/Lysostaphin resistance protein A-like domain-containing protein</fullName>
    </recommendedName>
</protein>
<evidence type="ECO:0000259" key="2">
    <source>
        <dbReference type="Pfam" id="PF02517"/>
    </source>
</evidence>
<reference evidence="4" key="1">
    <citation type="submission" date="2017-06" db="EMBL/GenBank/DDBJ databases">
        <authorList>
            <person name="Varghese N."/>
            <person name="Submissions S."/>
        </authorList>
    </citation>
    <scope>NUCLEOTIDE SEQUENCE [LARGE SCALE GENOMIC DNA]</scope>
    <source>
        <strain evidence="4">NKM1</strain>
    </source>
</reference>
<evidence type="ECO:0000256" key="1">
    <source>
        <dbReference type="SAM" id="Phobius"/>
    </source>
</evidence>
<feature type="transmembrane region" description="Helical" evidence="1">
    <location>
        <begin position="33"/>
        <end position="55"/>
    </location>
</feature>
<dbReference type="GO" id="GO:0080120">
    <property type="term" value="P:CAAX-box protein maturation"/>
    <property type="evidence" value="ECO:0007669"/>
    <property type="project" value="UniProtKB-ARBA"/>
</dbReference>
<keyword evidence="1" id="KW-1133">Transmembrane helix</keyword>
<dbReference type="PANTHER" id="PTHR39430">
    <property type="entry name" value="MEMBRANE-ASSOCIATED PROTEASE-RELATED"/>
    <property type="match status" value="1"/>
</dbReference>
<dbReference type="Pfam" id="PF02517">
    <property type="entry name" value="Rce1-like"/>
    <property type="match status" value="1"/>
</dbReference>
<dbReference type="EMBL" id="FZOQ01000007">
    <property type="protein sequence ID" value="SNS48289.1"/>
    <property type="molecule type" value="Genomic_DNA"/>
</dbReference>
<feature type="transmembrane region" description="Helical" evidence="1">
    <location>
        <begin position="108"/>
        <end position="132"/>
    </location>
</feature>
<keyword evidence="1" id="KW-0472">Membrane</keyword>
<dbReference type="AlphaFoldDB" id="A0A239EUK6"/>
<keyword evidence="4" id="KW-1185">Reference proteome</keyword>
<dbReference type="InterPro" id="IPR003675">
    <property type="entry name" value="Rce1/LyrA-like_dom"/>
</dbReference>
<sequence length="270" mass="30970">MENRMSPVVWTAAFLLLNLYVNGVPRFLQQDEALLWMCYWLGFFLLASLVAKFVLRLKGLQELGLWLHRGWWRNAAAGFIIGFSVYAAKYLALYGLEKFEVRGVMDTSYILNMLSLALLAMFFSSILNDVMIRGYWLAYFQKKNLMQGFLLTATLLYTLDDFWNEGLNLMNLAFSVVFGVTFAYAVLRTGSIWLGFGLHWGGNMMYRAMYGFDGQGILQLEETAEGMTYDYISLLVTALMFPVVYLAIRSGLVTRRQELKMEAPLREEPA</sequence>